<protein>
    <submittedName>
        <fullName evidence="1">Uncharacterized protein</fullName>
    </submittedName>
</protein>
<comment type="caution">
    <text evidence="1">The sequence shown here is derived from an EMBL/GenBank/DDBJ whole genome shotgun (WGS) entry which is preliminary data.</text>
</comment>
<evidence type="ECO:0000313" key="2">
    <source>
        <dbReference type="EMBL" id="CAL1141425.1"/>
    </source>
</evidence>
<dbReference type="EMBL" id="CAMXCT030001225">
    <property type="protein sequence ID" value="CAL4775362.1"/>
    <property type="molecule type" value="Genomic_DNA"/>
</dbReference>
<name>A0A9P1CAH8_9DINO</name>
<dbReference type="EMBL" id="CAMXCT010001225">
    <property type="protein sequence ID" value="CAI3988050.1"/>
    <property type="molecule type" value="Genomic_DNA"/>
</dbReference>
<dbReference type="PANTHER" id="PTHR36847">
    <property type="entry name" value="AMIDOLIGASE ENZYME"/>
    <property type="match status" value="1"/>
</dbReference>
<dbReference type="Pfam" id="PF12224">
    <property type="entry name" value="Amidoligase_2"/>
    <property type="match status" value="1"/>
</dbReference>
<organism evidence="1">
    <name type="scientific">Cladocopium goreaui</name>
    <dbReference type="NCBI Taxonomy" id="2562237"/>
    <lineage>
        <taxon>Eukaryota</taxon>
        <taxon>Sar</taxon>
        <taxon>Alveolata</taxon>
        <taxon>Dinophyceae</taxon>
        <taxon>Suessiales</taxon>
        <taxon>Symbiodiniaceae</taxon>
        <taxon>Cladocopium</taxon>
    </lineage>
</organism>
<dbReference type="Proteomes" id="UP001152797">
    <property type="component" value="Unassembled WGS sequence"/>
</dbReference>
<reference evidence="1" key="1">
    <citation type="submission" date="2022-10" db="EMBL/GenBank/DDBJ databases">
        <authorList>
            <person name="Chen Y."/>
            <person name="Dougan E. K."/>
            <person name="Chan C."/>
            <person name="Rhodes N."/>
            <person name="Thang M."/>
        </authorList>
    </citation>
    <scope>NUCLEOTIDE SEQUENCE</scope>
</reference>
<dbReference type="PANTHER" id="PTHR36847:SF1">
    <property type="entry name" value="AMIDOLIGASE ENZYME"/>
    <property type="match status" value="1"/>
</dbReference>
<reference evidence="2" key="2">
    <citation type="submission" date="2024-04" db="EMBL/GenBank/DDBJ databases">
        <authorList>
            <person name="Chen Y."/>
            <person name="Shah S."/>
            <person name="Dougan E. K."/>
            <person name="Thang M."/>
            <person name="Chan C."/>
        </authorList>
    </citation>
    <scope>NUCLEOTIDE SEQUENCE [LARGE SCALE GENOMIC DNA]</scope>
</reference>
<dbReference type="AlphaFoldDB" id="A0A9P1CAH8"/>
<gene>
    <name evidence="1" type="ORF">C1SCF055_LOCUS15278</name>
</gene>
<dbReference type="OrthoDB" id="412402at2759"/>
<evidence type="ECO:0000313" key="3">
    <source>
        <dbReference type="Proteomes" id="UP001152797"/>
    </source>
</evidence>
<dbReference type="EMBL" id="CAMXCT020001225">
    <property type="protein sequence ID" value="CAL1141425.1"/>
    <property type="molecule type" value="Genomic_DNA"/>
</dbReference>
<proteinExistence type="predicted"/>
<keyword evidence="3" id="KW-1185">Reference proteome</keyword>
<accession>A0A9P1CAH8</accession>
<evidence type="ECO:0000313" key="1">
    <source>
        <dbReference type="EMBL" id="CAI3988050.1"/>
    </source>
</evidence>
<dbReference type="InterPro" id="IPR022025">
    <property type="entry name" value="Amidoligase_2"/>
</dbReference>
<sequence length="772" mass="86978">MDATDATCKDVAAVPKPSGNAESLGRSDSLQAVLRWHEQGQKRLSIGLELECYLPDLGALIDRLLPVDDVQELYALVAKELSKRVLQDEHRCRTSRCVSADACDWGRLWTATADGSIQPEGKNPFPVELVSKRMSFDDLDVTLFCDMTSALRLAPLRAATNESTGLHVHIGRYPGFFSVEEVAAILKVYLRFESAINTLLLPVTRQRNRFCRDFREVLARAQGLEGDEEKLLATIDAAVKGIQKMSPKVRSACVDGCVASVSKGDLMTALLGEGGLWRLKSPIETLDLEADGRPMLLPAGLTLKEMSCNGKRLWSPPTAQELQALWGKDGGGDAPGQLADPPTPWTVMEEFSEKDYLQCLFQKPDEVSAASVDHWLLRDSLILERHGMRYCKLNIMRICQPSDRATLEFRQFPGGDFNQPLLIWGWVKFLGLLVTHACACADGVSPFPAEGSEEELKRFLRLRSDSLLLAWFRDVRNRLPKPEVAVLNMKQRWEKHWEQWAREAQEIRSQFQPPFSKLLSACKSWRRIFQAASGMKAMFPSTDPVWTPLTQRRVACESFMQELYKAISSRLKHHIQLLIAAEEISRRCSLETLVHSVLSDGRLRRSNLVIRELQAAVAETMGWENCPEELRISVGELGRKGAELTLDYARNLLDHCERPQRCAALADAPTAETVEMEPGPAMEGLLLWRTYHELCAWLLLPRVDEVVPLWAGLARRGWDSERVRCLWSRLWGDATTRAIASSWFAAKVVAGDDNVYIYISIWYPYLNVMISK</sequence>